<dbReference type="Proteomes" id="UP000449547">
    <property type="component" value="Unassembled WGS sequence"/>
</dbReference>
<name>A0A642UCB1_DIURU</name>
<dbReference type="OMA" id="HYPCYIH"/>
<reference evidence="1 2" key="1">
    <citation type="submission" date="2019-07" db="EMBL/GenBank/DDBJ databases">
        <title>Genome assembly of two rare yeast pathogens: Diutina rugosa and Trichomonascus ciferrii.</title>
        <authorList>
            <person name="Mixao V."/>
            <person name="Saus E."/>
            <person name="Hansen A."/>
            <person name="Lass-Flor C."/>
            <person name="Gabaldon T."/>
        </authorList>
    </citation>
    <scope>NUCLEOTIDE SEQUENCE [LARGE SCALE GENOMIC DNA]</scope>
    <source>
        <strain evidence="1 2">CBS 613</strain>
    </source>
</reference>
<dbReference type="CDD" id="cd17663">
    <property type="entry name" value="PFA-DSP_Oca6"/>
    <property type="match status" value="1"/>
</dbReference>
<proteinExistence type="predicted"/>
<dbReference type="InterPro" id="IPR004861">
    <property type="entry name" value="Siw14-like"/>
</dbReference>
<dbReference type="SUPFAM" id="SSF52799">
    <property type="entry name" value="(Phosphotyrosine protein) phosphatases II"/>
    <property type="match status" value="1"/>
</dbReference>
<dbReference type="OrthoDB" id="6375174at2759"/>
<dbReference type="Pfam" id="PF03162">
    <property type="entry name" value="Y_phosphatase2"/>
    <property type="match status" value="1"/>
</dbReference>
<dbReference type="EMBL" id="SWFT01000163">
    <property type="protein sequence ID" value="KAA8896635.1"/>
    <property type="molecule type" value="Genomic_DNA"/>
</dbReference>
<evidence type="ECO:0000313" key="2">
    <source>
        <dbReference type="Proteomes" id="UP000449547"/>
    </source>
</evidence>
<sequence>MECFVPPLRFSTVEPHLYRGSYPRKTNLAFLKSLQLKTIVSLTPNPITKQTDPVLYDFASTNGIELIHIECAPSGKGKKRGVPLDYTTILQCLNYVIHQQYAPVYIHCINGGQVTSLLVACLRKLQFWSSITIFNEFINFAASITVNDRKFVDGFNGEVIVGENKVAWLWKGMSKGVVERHPNVRVAVAR</sequence>
<evidence type="ECO:0008006" key="3">
    <source>
        <dbReference type="Google" id="ProtNLM"/>
    </source>
</evidence>
<evidence type="ECO:0000313" key="1">
    <source>
        <dbReference type="EMBL" id="KAA8896635.1"/>
    </source>
</evidence>
<protein>
    <recommendedName>
        <fullName evidence="3">Tyrosine specific protein phosphatases domain-containing protein</fullName>
    </recommendedName>
</protein>
<dbReference type="Gene3D" id="3.90.190.10">
    <property type="entry name" value="Protein tyrosine phosphatase superfamily"/>
    <property type="match status" value="1"/>
</dbReference>
<dbReference type="RefSeq" id="XP_034009495.1">
    <property type="nucleotide sequence ID" value="XM_034158652.1"/>
</dbReference>
<dbReference type="GO" id="GO:0016791">
    <property type="term" value="F:phosphatase activity"/>
    <property type="evidence" value="ECO:0007669"/>
    <property type="project" value="TreeGrafter"/>
</dbReference>
<organism evidence="1 2">
    <name type="scientific">Diutina rugosa</name>
    <name type="common">Yeast</name>
    <name type="synonym">Candida rugosa</name>
    <dbReference type="NCBI Taxonomy" id="5481"/>
    <lineage>
        <taxon>Eukaryota</taxon>
        <taxon>Fungi</taxon>
        <taxon>Dikarya</taxon>
        <taxon>Ascomycota</taxon>
        <taxon>Saccharomycotina</taxon>
        <taxon>Pichiomycetes</taxon>
        <taxon>Debaryomycetaceae</taxon>
        <taxon>Diutina</taxon>
    </lineage>
</organism>
<dbReference type="PANTHER" id="PTHR31126">
    <property type="entry name" value="TYROSINE-PROTEIN PHOSPHATASE"/>
    <property type="match status" value="1"/>
</dbReference>
<accession>A0A642UCB1</accession>
<dbReference type="VEuPathDB" id="FungiDB:DIURU_005647"/>
<gene>
    <name evidence="1" type="ORF">DIURU_005647</name>
</gene>
<keyword evidence="2" id="KW-1185">Reference proteome</keyword>
<dbReference type="FunFam" id="3.90.190.10:FF:000084">
    <property type="entry name" value="Tyrosine phospatase-like protein"/>
    <property type="match status" value="1"/>
</dbReference>
<comment type="caution">
    <text evidence="1">The sequence shown here is derived from an EMBL/GenBank/DDBJ whole genome shotgun (WGS) entry which is preliminary data.</text>
</comment>
<dbReference type="InterPro" id="IPR029021">
    <property type="entry name" value="Prot-tyrosine_phosphatase-like"/>
</dbReference>
<dbReference type="PANTHER" id="PTHR31126:SF14">
    <property type="entry name" value="TYROSINE-PROTEIN PHOSPHATASE OCA6-RELATED"/>
    <property type="match status" value="1"/>
</dbReference>
<dbReference type="GeneID" id="54784298"/>
<dbReference type="AlphaFoldDB" id="A0A642UCB1"/>